<dbReference type="InterPro" id="IPR037682">
    <property type="entry name" value="TonB_C"/>
</dbReference>
<dbReference type="STRING" id="445961.IW15_01990"/>
<gene>
    <name evidence="4" type="ORF">IW15_01990</name>
</gene>
<feature type="domain" description="TonB C-terminal" evidence="3">
    <location>
        <begin position="76"/>
        <end position="131"/>
    </location>
</feature>
<reference evidence="4 5" key="1">
    <citation type="submission" date="2014-07" db="EMBL/GenBank/DDBJ databases">
        <title>Genome of Chryseobacterium soli DSM 19298.</title>
        <authorList>
            <person name="Stropko S.J."/>
            <person name="Pipes S.E."/>
            <person name="Newman J."/>
        </authorList>
    </citation>
    <scope>NUCLEOTIDE SEQUENCE [LARGE SCALE GENOMIC DNA]</scope>
    <source>
        <strain evidence="4 5">DSM 19298</strain>
    </source>
</reference>
<feature type="signal peptide" evidence="2">
    <location>
        <begin position="1"/>
        <end position="18"/>
    </location>
</feature>
<proteinExistence type="predicted"/>
<evidence type="ECO:0000313" key="4">
    <source>
        <dbReference type="EMBL" id="KFF14238.1"/>
    </source>
</evidence>
<evidence type="ECO:0000256" key="1">
    <source>
        <dbReference type="SAM" id="MobiDB-lite"/>
    </source>
</evidence>
<dbReference type="Pfam" id="PF03544">
    <property type="entry name" value="TonB_C"/>
    <property type="match status" value="1"/>
</dbReference>
<keyword evidence="2" id="KW-0732">Signal</keyword>
<keyword evidence="5" id="KW-1185">Reference proteome</keyword>
<dbReference type="eggNOG" id="COG0810">
    <property type="taxonomic scope" value="Bacteria"/>
</dbReference>
<evidence type="ECO:0000256" key="2">
    <source>
        <dbReference type="SAM" id="SignalP"/>
    </source>
</evidence>
<dbReference type="GO" id="GO:0055085">
    <property type="term" value="P:transmembrane transport"/>
    <property type="evidence" value="ECO:0007669"/>
    <property type="project" value="InterPro"/>
</dbReference>
<dbReference type="OrthoDB" id="1095452at2"/>
<dbReference type="SUPFAM" id="SSF74653">
    <property type="entry name" value="TolA/TonB C-terminal domain"/>
    <property type="match status" value="1"/>
</dbReference>
<dbReference type="Proteomes" id="UP000028705">
    <property type="component" value="Unassembled WGS sequence"/>
</dbReference>
<evidence type="ECO:0000313" key="5">
    <source>
        <dbReference type="Proteomes" id="UP000028705"/>
    </source>
</evidence>
<comment type="caution">
    <text evidence="4">The sequence shown here is derived from an EMBL/GenBank/DDBJ whole genome shotgun (WGS) entry which is preliminary data.</text>
</comment>
<dbReference type="Gene3D" id="3.30.1150.10">
    <property type="match status" value="1"/>
</dbReference>
<dbReference type="EMBL" id="JPRH01000001">
    <property type="protein sequence ID" value="KFF14238.1"/>
    <property type="molecule type" value="Genomic_DNA"/>
</dbReference>
<sequence length="137" mass="15572">MKKLLAFILCLGSVLVFSQVKETESPPFESHSTDTHPSEEPKQAEYPRGINVFMREVSQKIDIKRIRGTGQVRANAKFSVNAQGEIEKISITGSNETMNKEVERVMKSMKTKWTPGEYKGSPVETWYTLPFIVNFDN</sequence>
<feature type="compositionally biased region" description="Basic and acidic residues" evidence="1">
    <location>
        <begin position="31"/>
        <end position="44"/>
    </location>
</feature>
<feature type="chain" id="PRO_5001802507" description="TonB C-terminal domain-containing protein" evidence="2">
    <location>
        <begin position="19"/>
        <end position="137"/>
    </location>
</feature>
<dbReference type="RefSeq" id="WP_034708855.1">
    <property type="nucleotide sequence ID" value="NZ_JPRH01000001.1"/>
</dbReference>
<dbReference type="AlphaFoldDB" id="A0A086AC24"/>
<accession>A0A086AC24</accession>
<evidence type="ECO:0000259" key="3">
    <source>
        <dbReference type="Pfam" id="PF03544"/>
    </source>
</evidence>
<feature type="region of interest" description="Disordered" evidence="1">
    <location>
        <begin position="25"/>
        <end position="44"/>
    </location>
</feature>
<name>A0A086AC24_9FLAO</name>
<protein>
    <recommendedName>
        <fullName evidence="3">TonB C-terminal domain-containing protein</fullName>
    </recommendedName>
</protein>
<organism evidence="4 5">
    <name type="scientific">Chryseobacterium soli</name>
    <dbReference type="NCBI Taxonomy" id="445961"/>
    <lineage>
        <taxon>Bacteria</taxon>
        <taxon>Pseudomonadati</taxon>
        <taxon>Bacteroidota</taxon>
        <taxon>Flavobacteriia</taxon>
        <taxon>Flavobacteriales</taxon>
        <taxon>Weeksellaceae</taxon>
        <taxon>Chryseobacterium group</taxon>
        <taxon>Chryseobacterium</taxon>
    </lineage>
</organism>